<evidence type="ECO:0000256" key="10">
    <source>
        <dbReference type="SAM" id="MobiDB-lite"/>
    </source>
</evidence>
<evidence type="ECO:0000256" key="4">
    <source>
        <dbReference type="ARBA" id="ARBA00022692"/>
    </source>
</evidence>
<dbReference type="STRING" id="1461693.ATO10_00515"/>
<feature type="compositionally biased region" description="Basic and acidic residues" evidence="10">
    <location>
        <begin position="96"/>
        <end position="129"/>
    </location>
</feature>
<dbReference type="PANTHER" id="PTHR33162">
    <property type="entry name" value="SEC-INDEPENDENT PROTEIN TRANSLOCASE PROTEIN TATA, CHLOROPLASTIC"/>
    <property type="match status" value="1"/>
</dbReference>
<comment type="similarity">
    <text evidence="9">Belongs to the TatB family.</text>
</comment>
<dbReference type="NCBIfam" id="TIGR01410">
    <property type="entry name" value="tatB"/>
    <property type="match status" value="1"/>
</dbReference>
<dbReference type="PANTHER" id="PTHR33162:SF1">
    <property type="entry name" value="SEC-INDEPENDENT PROTEIN TRANSLOCASE PROTEIN TATA, CHLOROPLASTIC"/>
    <property type="match status" value="1"/>
</dbReference>
<evidence type="ECO:0000313" key="13">
    <source>
        <dbReference type="Proteomes" id="UP000024836"/>
    </source>
</evidence>
<keyword evidence="13" id="KW-1185">Reference proteome</keyword>
<sequence length="156" mass="16685">MFDLGWTELLVVGIVALIVVGPKDLPGMFRTLGRFTAKAKGMAREFQRAMNDAADEAGVKDVASDLKAATNPKKMGLDAVNDAVEKFEKWQPPMPGKDKTEPAKTEPLSEERAEAARKINEATAKKAEARIAAQEAAKAEADTKATPEDSAGKTDA</sequence>
<dbReference type="Gene3D" id="1.20.5.3310">
    <property type="match status" value="1"/>
</dbReference>
<evidence type="ECO:0000256" key="2">
    <source>
        <dbReference type="ARBA" id="ARBA00022448"/>
    </source>
</evidence>
<keyword evidence="4 9" id="KW-0812">Transmembrane</keyword>
<keyword evidence="2 9" id="KW-0813">Transport</keyword>
<evidence type="ECO:0000256" key="11">
    <source>
        <dbReference type="SAM" id="Phobius"/>
    </source>
</evidence>
<proteinExistence type="inferred from homology"/>
<feature type="transmembrane region" description="Helical" evidence="11">
    <location>
        <begin position="6"/>
        <end position="25"/>
    </location>
</feature>
<dbReference type="HAMAP" id="MF_00237">
    <property type="entry name" value="TatB"/>
    <property type="match status" value="1"/>
</dbReference>
<accession>A0A058ZNR5</accession>
<dbReference type="RefSeq" id="WP_035246713.1">
    <property type="nucleotide sequence ID" value="NZ_AQQY01000001.1"/>
</dbReference>
<gene>
    <name evidence="9" type="primary">tatB</name>
    <name evidence="12" type="ORF">ATO10_00515</name>
</gene>
<evidence type="ECO:0000313" key="12">
    <source>
        <dbReference type="EMBL" id="KCV83198.1"/>
    </source>
</evidence>
<feature type="region of interest" description="Disordered" evidence="10">
    <location>
        <begin position="89"/>
        <end position="156"/>
    </location>
</feature>
<evidence type="ECO:0000256" key="8">
    <source>
        <dbReference type="ARBA" id="ARBA00023136"/>
    </source>
</evidence>
<feature type="compositionally biased region" description="Basic and acidic residues" evidence="10">
    <location>
        <begin position="137"/>
        <end position="156"/>
    </location>
</feature>
<comment type="function">
    <text evidence="9">Part of the twin-arginine translocation (Tat) system that transports large folded proteins containing a characteristic twin-arginine motif in their signal peptide across membranes. Together with TatC, TatB is part of a receptor directly interacting with Tat signal peptides. TatB may form an oligomeric binding site that transiently accommodates folded Tat precursor proteins before their translocation.</text>
</comment>
<evidence type="ECO:0000256" key="1">
    <source>
        <dbReference type="ARBA" id="ARBA00004167"/>
    </source>
</evidence>
<dbReference type="PATRIC" id="fig|1461693.3.peg.109"/>
<dbReference type="InterPro" id="IPR018448">
    <property type="entry name" value="TatB"/>
</dbReference>
<keyword evidence="3 9" id="KW-1003">Cell membrane</keyword>
<name>A0A058ZNR5_9RHOB</name>
<dbReference type="GO" id="GO:0008320">
    <property type="term" value="F:protein transmembrane transporter activity"/>
    <property type="evidence" value="ECO:0007669"/>
    <property type="project" value="UniProtKB-UniRule"/>
</dbReference>
<organism evidence="12 13">
    <name type="scientific">Actibacterium atlanticum</name>
    <dbReference type="NCBI Taxonomy" id="1461693"/>
    <lineage>
        <taxon>Bacteria</taxon>
        <taxon>Pseudomonadati</taxon>
        <taxon>Pseudomonadota</taxon>
        <taxon>Alphaproteobacteria</taxon>
        <taxon>Rhodobacterales</taxon>
        <taxon>Roseobacteraceae</taxon>
        <taxon>Actibacterium</taxon>
    </lineage>
</organism>
<dbReference type="eggNOG" id="COG1826">
    <property type="taxonomic scope" value="Bacteria"/>
</dbReference>
<dbReference type="PRINTS" id="PR01506">
    <property type="entry name" value="TATBPROTEIN"/>
</dbReference>
<evidence type="ECO:0000256" key="3">
    <source>
        <dbReference type="ARBA" id="ARBA00022475"/>
    </source>
</evidence>
<evidence type="ECO:0000256" key="7">
    <source>
        <dbReference type="ARBA" id="ARBA00023010"/>
    </source>
</evidence>
<keyword evidence="7 9" id="KW-0811">Translocation</keyword>
<keyword evidence="6 9" id="KW-1133">Transmembrane helix</keyword>
<dbReference type="AlphaFoldDB" id="A0A058ZNR5"/>
<evidence type="ECO:0000256" key="9">
    <source>
        <dbReference type="HAMAP-Rule" id="MF_00237"/>
    </source>
</evidence>
<comment type="subcellular location">
    <subcellularLocation>
        <location evidence="9">Cell membrane</location>
        <topology evidence="9">Single-pass membrane protein</topology>
    </subcellularLocation>
    <subcellularLocation>
        <location evidence="1">Membrane</location>
        <topology evidence="1">Single-pass membrane protein</topology>
    </subcellularLocation>
</comment>
<reference evidence="12 13" key="1">
    <citation type="submission" date="2013-04" db="EMBL/GenBank/DDBJ databases">
        <title>Shimia sp. 22II-S11-Z10 Genome Sequencing.</title>
        <authorList>
            <person name="Lai Q."/>
            <person name="Li G."/>
            <person name="Shao Z."/>
        </authorList>
    </citation>
    <scope>NUCLEOTIDE SEQUENCE [LARGE SCALE GENOMIC DNA]</scope>
    <source>
        <strain evidence="13">22II-S11-Z10</strain>
    </source>
</reference>
<evidence type="ECO:0000256" key="5">
    <source>
        <dbReference type="ARBA" id="ARBA00022927"/>
    </source>
</evidence>
<dbReference type="GO" id="GO:0033281">
    <property type="term" value="C:TAT protein transport complex"/>
    <property type="evidence" value="ECO:0007669"/>
    <property type="project" value="UniProtKB-UniRule"/>
</dbReference>
<dbReference type="Proteomes" id="UP000024836">
    <property type="component" value="Unassembled WGS sequence"/>
</dbReference>
<dbReference type="OrthoDB" id="7206969at2"/>
<comment type="caution">
    <text evidence="12">The sequence shown here is derived from an EMBL/GenBank/DDBJ whole genome shotgun (WGS) entry which is preliminary data.</text>
</comment>
<dbReference type="InterPro" id="IPR003369">
    <property type="entry name" value="TatA/B/E"/>
</dbReference>
<dbReference type="Pfam" id="PF02416">
    <property type="entry name" value="TatA_B_E"/>
    <property type="match status" value="1"/>
</dbReference>
<keyword evidence="5 9" id="KW-0653">Protein transport</keyword>
<dbReference type="GO" id="GO:0043953">
    <property type="term" value="P:protein transport by the Tat complex"/>
    <property type="evidence" value="ECO:0007669"/>
    <property type="project" value="UniProtKB-UniRule"/>
</dbReference>
<dbReference type="EMBL" id="AQQY01000001">
    <property type="protein sequence ID" value="KCV83198.1"/>
    <property type="molecule type" value="Genomic_DNA"/>
</dbReference>
<comment type="subunit">
    <text evidence="9">The Tat system comprises two distinct complexes: a TatABC complex, containing multiple copies of TatA, TatB and TatC subunits, and a separate TatA complex, containing only TatA subunits. Substrates initially bind to the TatABC complex, which probably triggers association of the separate TatA complex to form the active translocon.</text>
</comment>
<evidence type="ECO:0000256" key="6">
    <source>
        <dbReference type="ARBA" id="ARBA00022989"/>
    </source>
</evidence>
<keyword evidence="8 9" id="KW-0472">Membrane</keyword>
<protein>
    <recommendedName>
        <fullName evidence="9">Sec-independent protein translocase protein TatB</fullName>
    </recommendedName>
</protein>